<keyword evidence="7 9" id="KW-0119">Carbohydrate metabolism</keyword>
<dbReference type="eggNOG" id="COG3405">
    <property type="taxonomic scope" value="Bacteria"/>
</dbReference>
<evidence type="ECO:0000256" key="3">
    <source>
        <dbReference type="ARBA" id="ARBA00022729"/>
    </source>
</evidence>
<dbReference type="Gene3D" id="1.50.10.10">
    <property type="match status" value="1"/>
</dbReference>
<dbReference type="EMBL" id="CP001043">
    <property type="protein sequence ID" value="ACC71553.1"/>
    <property type="molecule type" value="Genomic_DNA"/>
</dbReference>
<evidence type="ECO:0000256" key="8">
    <source>
        <dbReference type="PROSITE-ProRule" id="PRU10058"/>
    </source>
</evidence>
<keyword evidence="6 9" id="KW-0326">Glycosidase</keyword>
<dbReference type="EC" id="3.2.1.-" evidence="9"/>
<keyword evidence="7 9" id="KW-0624">Polysaccharide degradation</keyword>
<reference evidence="12" key="1">
    <citation type="journal article" date="2014" name="Stand. Genomic Sci.">
        <title>Complete genome sequence of Burkholderia phymatum STM815(T), a broad host range and efficient nitrogen-fixing symbiont of Mimosa species.</title>
        <authorList>
            <person name="Moulin L."/>
            <person name="Klonowska A."/>
            <person name="Caroline B."/>
            <person name="Booth K."/>
            <person name="Vriezen J.A."/>
            <person name="Melkonian R."/>
            <person name="James E.K."/>
            <person name="Young J.P."/>
            <person name="Bena G."/>
            <person name="Hauser L."/>
            <person name="Land M."/>
            <person name="Kyrpides N."/>
            <person name="Bruce D."/>
            <person name="Chain P."/>
            <person name="Copeland A."/>
            <person name="Pitluck S."/>
            <person name="Woyke T."/>
            <person name="Lizotte-Waniewski M."/>
            <person name="Bristow J."/>
            <person name="Riley M."/>
        </authorList>
    </citation>
    <scope>NUCLEOTIDE SEQUENCE [LARGE SCALE GENOMIC DNA]</scope>
    <source>
        <strain evidence="12">DSM 17167 / CIP 108236 / LMG 21445 / STM815</strain>
    </source>
</reference>
<dbReference type="Pfam" id="PF01270">
    <property type="entry name" value="Glyco_hydro_8"/>
    <property type="match status" value="1"/>
</dbReference>
<evidence type="ECO:0000256" key="4">
    <source>
        <dbReference type="ARBA" id="ARBA00022801"/>
    </source>
</evidence>
<keyword evidence="4 9" id="KW-0378">Hydrolase</keyword>
<dbReference type="GO" id="GO:0008810">
    <property type="term" value="F:cellulase activity"/>
    <property type="evidence" value="ECO:0007669"/>
    <property type="project" value="UniProtKB-EC"/>
</dbReference>
<evidence type="ECO:0000313" key="11">
    <source>
        <dbReference type="EMBL" id="ACC71553.1"/>
    </source>
</evidence>
<proteinExistence type="inferred from homology"/>
<evidence type="ECO:0000256" key="6">
    <source>
        <dbReference type="ARBA" id="ARBA00023295"/>
    </source>
</evidence>
<dbReference type="STRING" id="391038.Bphy_2378"/>
<keyword evidence="12" id="KW-1185">Reference proteome</keyword>
<dbReference type="PRINTS" id="PR00735">
    <property type="entry name" value="GLHYDRLASE8"/>
</dbReference>
<dbReference type="Proteomes" id="UP000001192">
    <property type="component" value="Chromosome 1"/>
</dbReference>
<keyword evidence="5" id="KW-0136">Cellulose degradation</keyword>
<dbReference type="HOGENOM" id="CLU_037297_0_0_4"/>
<comment type="catalytic activity">
    <reaction evidence="1">
        <text>Endohydrolysis of (1-&gt;4)-beta-D-glucosidic linkages in cellulose, lichenin and cereal beta-D-glucans.</text>
        <dbReference type="EC" id="3.2.1.4"/>
    </reaction>
</comment>
<dbReference type="KEGG" id="bph:Bphy_2378"/>
<name>B2JFS8_PARP8</name>
<evidence type="ECO:0000256" key="10">
    <source>
        <dbReference type="SAM" id="SignalP"/>
    </source>
</evidence>
<sequence precursor="true">MRRKRLLTQRFARIPKCGAVRRLVGLAVACLQVSVAAHADCRWPLWERYAQQQISKDGRIVEPGKGDRTTSEAQAYAMFFAVVGDDRVRFDSLLNWALAHTWATTGHPPAWLWAKRADGTFDVLDDNSATDADLWMAYAMLEAARRWSEPRYRALGLRLLDQITATEVVWQDETSAFLIPGRLGFRLSEHAYLVNPSYAPIQLLRRFIKEQPHGPWVSVLNHQVDLLVASAPQGFVPDWYRFDTFKGYMLEPSKGPTGGFDAVRTYMWAGMLDPTDPARGEVIPALSGMADLVAQTGRMPLYVNIESGETFDEGSAGFRAAVIPLLFVTGHPSAASRLAQETKVMQQAREWDGLHYYDRNLLLFAAGWLEGRYRFDHEGTLQLKPCRP</sequence>
<dbReference type="PROSITE" id="PS00812">
    <property type="entry name" value="GLYCOSYL_HYDROL_F8"/>
    <property type="match status" value="1"/>
</dbReference>
<feature type="active site" description="Nucleophile" evidence="8">
    <location>
        <position position="131"/>
    </location>
</feature>
<evidence type="ECO:0000256" key="1">
    <source>
        <dbReference type="ARBA" id="ARBA00000966"/>
    </source>
</evidence>
<evidence type="ECO:0000313" key="12">
    <source>
        <dbReference type="Proteomes" id="UP000001192"/>
    </source>
</evidence>
<dbReference type="InterPro" id="IPR002037">
    <property type="entry name" value="Glyco_hydro_8"/>
</dbReference>
<evidence type="ECO:0000256" key="9">
    <source>
        <dbReference type="RuleBase" id="RU361167"/>
    </source>
</evidence>
<comment type="similarity">
    <text evidence="2 9">Belongs to the glycosyl hydrolase 8 (cellulase D) family.</text>
</comment>
<dbReference type="AlphaFoldDB" id="B2JFS8"/>
<dbReference type="CAZy" id="GH8">
    <property type="family name" value="Glycoside Hydrolase Family 8"/>
</dbReference>
<protein>
    <recommendedName>
        <fullName evidence="9">Glucanase</fullName>
        <ecNumber evidence="9">3.2.1.-</ecNumber>
    </recommendedName>
</protein>
<evidence type="ECO:0000256" key="5">
    <source>
        <dbReference type="ARBA" id="ARBA00023001"/>
    </source>
</evidence>
<dbReference type="GO" id="GO:0030245">
    <property type="term" value="P:cellulose catabolic process"/>
    <property type="evidence" value="ECO:0007669"/>
    <property type="project" value="UniProtKB-KW"/>
</dbReference>
<dbReference type="InterPro" id="IPR012341">
    <property type="entry name" value="6hp_glycosidase-like_sf"/>
</dbReference>
<feature type="chain" id="PRO_5002779567" description="Glucanase" evidence="10">
    <location>
        <begin position="40"/>
        <end position="388"/>
    </location>
</feature>
<dbReference type="InterPro" id="IPR008928">
    <property type="entry name" value="6-hairpin_glycosidase_sf"/>
</dbReference>
<dbReference type="SUPFAM" id="SSF48208">
    <property type="entry name" value="Six-hairpin glycosidases"/>
    <property type="match status" value="1"/>
</dbReference>
<feature type="signal peptide" evidence="10">
    <location>
        <begin position="1"/>
        <end position="39"/>
    </location>
</feature>
<keyword evidence="3 10" id="KW-0732">Signal</keyword>
<evidence type="ECO:0000256" key="2">
    <source>
        <dbReference type="ARBA" id="ARBA00009209"/>
    </source>
</evidence>
<evidence type="ECO:0000256" key="7">
    <source>
        <dbReference type="ARBA" id="ARBA00023326"/>
    </source>
</evidence>
<gene>
    <name evidence="11" type="ordered locus">Bphy_2378</name>
</gene>
<accession>B2JFS8</accession>
<dbReference type="InterPro" id="IPR019834">
    <property type="entry name" value="Glyco_hydro_8_CS"/>
</dbReference>
<organism evidence="11 12">
    <name type="scientific">Paraburkholderia phymatum (strain DSM 17167 / CIP 108236 / LMG 21445 / STM815)</name>
    <name type="common">Burkholderia phymatum</name>
    <dbReference type="NCBI Taxonomy" id="391038"/>
    <lineage>
        <taxon>Bacteria</taxon>
        <taxon>Pseudomonadati</taxon>
        <taxon>Pseudomonadota</taxon>
        <taxon>Betaproteobacteria</taxon>
        <taxon>Burkholderiales</taxon>
        <taxon>Burkholderiaceae</taxon>
        <taxon>Paraburkholderia</taxon>
    </lineage>
</organism>
<dbReference type="NCBIfam" id="NF008305">
    <property type="entry name" value="PRK11097.1"/>
    <property type="match status" value="1"/>
</dbReference>